<dbReference type="GO" id="GO:0042407">
    <property type="term" value="P:cristae formation"/>
    <property type="evidence" value="ECO:0007669"/>
    <property type="project" value="TreeGrafter"/>
</dbReference>
<protein>
    <recommendedName>
        <fullName evidence="3">DnaJ-like protein C11 C-terminal domain-containing protein</fullName>
    </recommendedName>
</protein>
<dbReference type="InterPro" id="IPR052243">
    <property type="entry name" value="Mito_inner_membrane_organizer"/>
</dbReference>
<evidence type="ECO:0000313" key="5">
    <source>
        <dbReference type="Proteomes" id="UP000247810"/>
    </source>
</evidence>
<sequence>MRERGVVEKLVGCKTSIALGVDAADLLTVEDDEVYLGVPTPVPSTFAVGVGFNVPVPTVKNILGYDSDEEEDDEEEEDEKKKDPNVDATEMVINAGIAGKIQQLKREALLTHPDGSRESRMLPLPYVIGSKELNLGIGLTRRFGDISAPGILATPASLLRYSGIAVNASVLPYHSLNLSWAKALVLIPGTKPFSLTLGAGFDRTPNQTLPTLDIQLAREIGTRKQLFCNWSSGTVPWPRPLQRFFAPFIDLHADVNTYLFIPNSESYFQAGILSQPKHKQIPSTDDDDDDDDDDEEFSSVRANQRKDNSAGESWQIAAIANPFTTNLTFRYSRNIFSGSSATDPIRSEWSSEGHYPRALPQPESRSVRLSIESTVDASLSLAWLVEATRQVGEFTRMGFGVGLQGTHGLVMTVSWSRLNQRIRLPVTICPFESVNADAALLAVVAPWLAYCALEFGFLRPRERSHRRRVLARRMKHLKKLLPKKRAESAQAIELMAEQVQRRQARELAQHGLVVTRAEYGYYPGKDQGEAEAADVTIPVAALVDHGQLVIPKNIPKFHILGFHDPSPLRIKALKIWYTYQGKQHYVQVGDNEGVACPMRLHLV</sequence>
<dbReference type="EMBL" id="KZ826153">
    <property type="protein sequence ID" value="PYH87902.1"/>
    <property type="molecule type" value="Genomic_DNA"/>
</dbReference>
<dbReference type="PANTHER" id="PTHR44157">
    <property type="entry name" value="DNAJ HOMOLOG SUBFAMILY C MEMBER 11"/>
    <property type="match status" value="1"/>
</dbReference>
<reference evidence="4 5" key="1">
    <citation type="submission" date="2018-02" db="EMBL/GenBank/DDBJ databases">
        <title>The genomes of Aspergillus section Nigri reveals drivers in fungal speciation.</title>
        <authorList>
            <consortium name="DOE Joint Genome Institute"/>
            <person name="Vesth T.C."/>
            <person name="Nybo J."/>
            <person name="Theobald S."/>
            <person name="Brandl J."/>
            <person name="Frisvad J.C."/>
            <person name="Nielsen K.F."/>
            <person name="Lyhne E.K."/>
            <person name="Kogle M.E."/>
            <person name="Kuo A."/>
            <person name="Riley R."/>
            <person name="Clum A."/>
            <person name="Nolan M."/>
            <person name="Lipzen A."/>
            <person name="Salamov A."/>
            <person name="Henrissat B."/>
            <person name="Wiebenga A."/>
            <person name="De vries R.P."/>
            <person name="Grigoriev I.V."/>
            <person name="Mortensen U.H."/>
            <person name="Andersen M.R."/>
            <person name="Baker S.E."/>
        </authorList>
    </citation>
    <scope>NUCLEOTIDE SEQUENCE [LARGE SCALE GENOMIC DNA]</scope>
    <source>
        <strain evidence="4 5">CBS 707.79</strain>
    </source>
</reference>
<evidence type="ECO:0000313" key="4">
    <source>
        <dbReference type="EMBL" id="PYH87902.1"/>
    </source>
</evidence>
<proteinExistence type="predicted"/>
<feature type="region of interest" description="Disordered" evidence="2">
    <location>
        <begin position="276"/>
        <end position="308"/>
    </location>
</feature>
<keyword evidence="1" id="KW-0143">Chaperone</keyword>
<dbReference type="OrthoDB" id="666364at2759"/>
<evidence type="ECO:0000256" key="1">
    <source>
        <dbReference type="ARBA" id="ARBA00023186"/>
    </source>
</evidence>
<dbReference type="Pfam" id="PF11875">
    <property type="entry name" value="DnaJ-like_C11_C"/>
    <property type="match status" value="1"/>
</dbReference>
<dbReference type="Proteomes" id="UP000247810">
    <property type="component" value="Unassembled WGS sequence"/>
</dbReference>
<feature type="compositionally biased region" description="Acidic residues" evidence="2">
    <location>
        <begin position="284"/>
        <end position="297"/>
    </location>
</feature>
<feature type="region of interest" description="Disordered" evidence="2">
    <location>
        <begin position="63"/>
        <end position="87"/>
    </location>
</feature>
<feature type="domain" description="DnaJ-like protein C11 C-terminal" evidence="3">
    <location>
        <begin position="473"/>
        <end position="597"/>
    </location>
</feature>
<evidence type="ECO:0000256" key="2">
    <source>
        <dbReference type="SAM" id="MobiDB-lite"/>
    </source>
</evidence>
<dbReference type="AlphaFoldDB" id="A0A319E9X1"/>
<dbReference type="STRING" id="1448320.A0A319E9X1"/>
<keyword evidence="5" id="KW-1185">Reference proteome</keyword>
<organism evidence="4 5">
    <name type="scientific">Aspergillus ellipticus CBS 707.79</name>
    <dbReference type="NCBI Taxonomy" id="1448320"/>
    <lineage>
        <taxon>Eukaryota</taxon>
        <taxon>Fungi</taxon>
        <taxon>Dikarya</taxon>
        <taxon>Ascomycota</taxon>
        <taxon>Pezizomycotina</taxon>
        <taxon>Eurotiomycetes</taxon>
        <taxon>Eurotiomycetidae</taxon>
        <taxon>Eurotiales</taxon>
        <taxon>Aspergillaceae</taxon>
        <taxon>Aspergillus</taxon>
        <taxon>Aspergillus subgen. Circumdati</taxon>
    </lineage>
</organism>
<name>A0A319E9X1_9EURO</name>
<dbReference type="InterPro" id="IPR024586">
    <property type="entry name" value="DnaJ-like_C11_C"/>
</dbReference>
<feature type="compositionally biased region" description="Acidic residues" evidence="2">
    <location>
        <begin position="66"/>
        <end position="78"/>
    </location>
</feature>
<dbReference type="PANTHER" id="PTHR44157:SF1">
    <property type="entry name" value="DNAJ HOMOLOG SUBFAMILY C MEMBER 11"/>
    <property type="match status" value="1"/>
</dbReference>
<gene>
    <name evidence="4" type="ORF">BO71DRAFT_404280</name>
</gene>
<dbReference type="VEuPathDB" id="FungiDB:BO71DRAFT_404280"/>
<evidence type="ECO:0000259" key="3">
    <source>
        <dbReference type="Pfam" id="PF11875"/>
    </source>
</evidence>
<accession>A0A319E9X1</accession>
<dbReference type="GO" id="GO:0005739">
    <property type="term" value="C:mitochondrion"/>
    <property type="evidence" value="ECO:0007669"/>
    <property type="project" value="GOC"/>
</dbReference>